<evidence type="ECO:0000313" key="3">
    <source>
        <dbReference type="EMBL" id="GAA1964216.1"/>
    </source>
</evidence>
<feature type="domain" description="Orc1-like AAA ATPase" evidence="2">
    <location>
        <begin position="2"/>
        <end position="141"/>
    </location>
</feature>
<dbReference type="RefSeq" id="WP_344420590.1">
    <property type="nucleotide sequence ID" value="NZ_BAAANN010000015.1"/>
</dbReference>
<dbReference type="InterPro" id="IPR041664">
    <property type="entry name" value="AAA_16"/>
</dbReference>
<proteinExistence type="predicted"/>
<dbReference type="Pfam" id="PF13191">
    <property type="entry name" value="AAA_16"/>
    <property type="match status" value="1"/>
</dbReference>
<dbReference type="Proteomes" id="UP001501116">
    <property type="component" value="Unassembled WGS sequence"/>
</dbReference>
<evidence type="ECO:0000256" key="1">
    <source>
        <dbReference type="SAM" id="MobiDB-lite"/>
    </source>
</evidence>
<keyword evidence="4" id="KW-1185">Reference proteome</keyword>
<evidence type="ECO:0000259" key="2">
    <source>
        <dbReference type="Pfam" id="PF13191"/>
    </source>
</evidence>
<sequence>MDLFDTVGSAGAPLVLVTGPAGAGRTTLLARLREELVQRGTRVSSLRFTPDGTAAPAVFGTRPEPAAPGLTGRAVPWSSIGPISGARDNPVLARRAAAAAAGSLLRGDGNATVLIDDAQWVGHDSLAVLEALVRRVAGSPVRCVCAVRTPVPDAVSENGSAALRRLRLDELVRSVRLPLIRPLWT</sequence>
<protein>
    <recommendedName>
        <fullName evidence="2">Orc1-like AAA ATPase domain-containing protein</fullName>
    </recommendedName>
</protein>
<gene>
    <name evidence="3" type="ORF">GCM10009754_39910</name>
</gene>
<reference evidence="4" key="1">
    <citation type="journal article" date="2019" name="Int. J. Syst. Evol. Microbiol.">
        <title>The Global Catalogue of Microorganisms (GCM) 10K type strain sequencing project: providing services to taxonomists for standard genome sequencing and annotation.</title>
        <authorList>
            <consortium name="The Broad Institute Genomics Platform"/>
            <consortium name="The Broad Institute Genome Sequencing Center for Infectious Disease"/>
            <person name="Wu L."/>
            <person name="Ma J."/>
        </authorList>
    </citation>
    <scope>NUCLEOTIDE SEQUENCE [LARGE SCALE GENOMIC DNA]</scope>
    <source>
        <strain evidence="4">JCM 14545</strain>
    </source>
</reference>
<dbReference type="EMBL" id="BAAANN010000015">
    <property type="protein sequence ID" value="GAA1964216.1"/>
    <property type="molecule type" value="Genomic_DNA"/>
</dbReference>
<evidence type="ECO:0000313" key="4">
    <source>
        <dbReference type="Proteomes" id="UP001501116"/>
    </source>
</evidence>
<organism evidence="3 4">
    <name type="scientific">Amycolatopsis minnesotensis</name>
    <dbReference type="NCBI Taxonomy" id="337894"/>
    <lineage>
        <taxon>Bacteria</taxon>
        <taxon>Bacillati</taxon>
        <taxon>Actinomycetota</taxon>
        <taxon>Actinomycetes</taxon>
        <taxon>Pseudonocardiales</taxon>
        <taxon>Pseudonocardiaceae</taxon>
        <taxon>Amycolatopsis</taxon>
    </lineage>
</organism>
<feature type="region of interest" description="Disordered" evidence="1">
    <location>
        <begin position="54"/>
        <end position="73"/>
    </location>
</feature>
<comment type="caution">
    <text evidence="3">The sequence shown here is derived from an EMBL/GenBank/DDBJ whole genome shotgun (WGS) entry which is preliminary data.</text>
</comment>
<dbReference type="Gene3D" id="3.40.50.300">
    <property type="entry name" value="P-loop containing nucleotide triphosphate hydrolases"/>
    <property type="match status" value="1"/>
</dbReference>
<accession>A0ABP5CJX0</accession>
<dbReference type="InterPro" id="IPR027417">
    <property type="entry name" value="P-loop_NTPase"/>
</dbReference>
<name>A0ABP5CJX0_9PSEU</name>
<dbReference type="SUPFAM" id="SSF52540">
    <property type="entry name" value="P-loop containing nucleoside triphosphate hydrolases"/>
    <property type="match status" value="1"/>
</dbReference>